<dbReference type="GO" id="GO:0005745">
    <property type="term" value="C:m-AAA complex"/>
    <property type="evidence" value="ECO:0007669"/>
    <property type="project" value="TreeGrafter"/>
</dbReference>
<comment type="cofactor">
    <cofactor evidence="1">
        <name>Zn(2+)</name>
        <dbReference type="ChEBI" id="CHEBI:29105"/>
    </cofactor>
</comment>
<dbReference type="InterPro" id="IPR036397">
    <property type="entry name" value="RNaseH_sf"/>
</dbReference>
<dbReference type="GO" id="GO:0046872">
    <property type="term" value="F:metal ion binding"/>
    <property type="evidence" value="ECO:0007669"/>
    <property type="project" value="UniProtKB-KW"/>
</dbReference>
<feature type="region of interest" description="Disordered" evidence="7">
    <location>
        <begin position="331"/>
        <end position="360"/>
    </location>
</feature>
<evidence type="ECO:0000256" key="7">
    <source>
        <dbReference type="SAM" id="MobiDB-lite"/>
    </source>
</evidence>
<protein>
    <recommendedName>
        <fullName evidence="8">Myb-like domain-containing protein</fullName>
    </recommendedName>
</protein>
<keyword evidence="2" id="KW-0479">Metal-binding</keyword>
<dbReference type="PANTHER" id="PTHR43655:SF2">
    <property type="entry name" value="AFG3 LIKE MATRIX AAA PEPTIDASE SUBUNIT 2, ISOFORM A"/>
    <property type="match status" value="1"/>
</dbReference>
<dbReference type="Gene3D" id="3.40.50.300">
    <property type="entry name" value="P-loop containing nucleotide triphosphate hydrolases"/>
    <property type="match status" value="1"/>
</dbReference>
<feature type="non-terminal residue" evidence="9">
    <location>
        <position position="2621"/>
    </location>
</feature>
<feature type="compositionally biased region" description="Low complexity" evidence="7">
    <location>
        <begin position="117"/>
        <end position="130"/>
    </location>
</feature>
<dbReference type="PROSITE" id="PS50090">
    <property type="entry name" value="MYB_LIKE"/>
    <property type="match status" value="1"/>
</dbReference>
<feature type="compositionally biased region" description="Basic and acidic residues" evidence="7">
    <location>
        <begin position="799"/>
        <end position="810"/>
    </location>
</feature>
<dbReference type="PROSITE" id="PS00674">
    <property type="entry name" value="AAA"/>
    <property type="match status" value="1"/>
</dbReference>
<dbReference type="InterPro" id="IPR003960">
    <property type="entry name" value="ATPase_AAA_CS"/>
</dbReference>
<dbReference type="GO" id="GO:0016887">
    <property type="term" value="F:ATP hydrolysis activity"/>
    <property type="evidence" value="ECO:0007669"/>
    <property type="project" value="InterPro"/>
</dbReference>
<dbReference type="InterPro" id="IPR050928">
    <property type="entry name" value="ATP-dep_Zn_Metalloprotease"/>
</dbReference>
<dbReference type="Gene3D" id="3.30.420.10">
    <property type="entry name" value="Ribonuclease H-like superfamily/Ribonuclease H"/>
    <property type="match status" value="1"/>
</dbReference>
<dbReference type="GO" id="GO:0034982">
    <property type="term" value="P:mitochondrial protein processing"/>
    <property type="evidence" value="ECO:0007669"/>
    <property type="project" value="TreeGrafter"/>
</dbReference>
<dbReference type="Gene3D" id="3.60.10.10">
    <property type="entry name" value="Endonuclease/exonuclease/phosphatase"/>
    <property type="match status" value="1"/>
</dbReference>
<dbReference type="SMART" id="SM00382">
    <property type="entry name" value="AAA"/>
    <property type="match status" value="1"/>
</dbReference>
<dbReference type="EMBL" id="CAJNNW010013535">
    <property type="protein sequence ID" value="CAE8655515.1"/>
    <property type="molecule type" value="Genomic_DNA"/>
</dbReference>
<dbReference type="PANTHER" id="PTHR43655">
    <property type="entry name" value="ATP-DEPENDENT PROTEASE"/>
    <property type="match status" value="1"/>
</dbReference>
<evidence type="ECO:0000256" key="6">
    <source>
        <dbReference type="ARBA" id="ARBA00023049"/>
    </source>
</evidence>
<evidence type="ECO:0000256" key="1">
    <source>
        <dbReference type="ARBA" id="ARBA00001947"/>
    </source>
</evidence>
<dbReference type="InterPro" id="IPR001005">
    <property type="entry name" value="SANT/Myb"/>
</dbReference>
<reference evidence="9" key="1">
    <citation type="submission" date="2021-02" db="EMBL/GenBank/DDBJ databases">
        <authorList>
            <person name="Dougan E. K."/>
            <person name="Rhodes N."/>
            <person name="Thang M."/>
            <person name="Chan C."/>
        </authorList>
    </citation>
    <scope>NUCLEOTIDE SEQUENCE</scope>
</reference>
<evidence type="ECO:0000259" key="8">
    <source>
        <dbReference type="PROSITE" id="PS50090"/>
    </source>
</evidence>
<evidence type="ECO:0000256" key="3">
    <source>
        <dbReference type="ARBA" id="ARBA00022741"/>
    </source>
</evidence>
<organism evidence="9 10">
    <name type="scientific">Polarella glacialis</name>
    <name type="common">Dinoflagellate</name>
    <dbReference type="NCBI Taxonomy" id="89957"/>
    <lineage>
        <taxon>Eukaryota</taxon>
        <taxon>Sar</taxon>
        <taxon>Alveolata</taxon>
        <taxon>Dinophyceae</taxon>
        <taxon>Suessiales</taxon>
        <taxon>Suessiaceae</taxon>
        <taxon>Polarella</taxon>
    </lineage>
</organism>
<proteinExistence type="predicted"/>
<dbReference type="Pfam" id="PF00004">
    <property type="entry name" value="AAA"/>
    <property type="match status" value="1"/>
</dbReference>
<dbReference type="Pfam" id="PF01434">
    <property type="entry name" value="Peptidase_M41"/>
    <property type="match status" value="1"/>
</dbReference>
<accession>A0A813ILD3</accession>
<name>A0A813ILD3_POLGL</name>
<dbReference type="SUPFAM" id="SSF56219">
    <property type="entry name" value="DNase I-like"/>
    <property type="match status" value="1"/>
</dbReference>
<feature type="compositionally biased region" description="Basic and acidic residues" evidence="7">
    <location>
        <begin position="150"/>
        <end position="163"/>
    </location>
</feature>
<dbReference type="InterPro" id="IPR009057">
    <property type="entry name" value="Homeodomain-like_sf"/>
</dbReference>
<dbReference type="InterPro" id="IPR000642">
    <property type="entry name" value="Peptidase_M41"/>
</dbReference>
<keyword evidence="4" id="KW-0862">Zinc</keyword>
<dbReference type="Proteomes" id="UP000626109">
    <property type="component" value="Unassembled WGS sequence"/>
</dbReference>
<keyword evidence="6" id="KW-0482">Metalloprotease</keyword>
<gene>
    <name evidence="9" type="ORF">PGLA2088_LOCUS11630</name>
</gene>
<dbReference type="GO" id="GO:0005524">
    <property type="term" value="F:ATP binding"/>
    <property type="evidence" value="ECO:0007669"/>
    <property type="project" value="UniProtKB-KW"/>
</dbReference>
<feature type="region of interest" description="Disordered" evidence="7">
    <location>
        <begin position="785"/>
        <end position="810"/>
    </location>
</feature>
<feature type="domain" description="Myb-like" evidence="8">
    <location>
        <begin position="32"/>
        <end position="76"/>
    </location>
</feature>
<evidence type="ECO:0000313" key="9">
    <source>
        <dbReference type="EMBL" id="CAE8655515.1"/>
    </source>
</evidence>
<keyword evidence="6" id="KW-0378">Hydrolase</keyword>
<feature type="compositionally biased region" description="Low complexity" evidence="7">
    <location>
        <begin position="140"/>
        <end position="149"/>
    </location>
</feature>
<dbReference type="Gene3D" id="3.40.1690.20">
    <property type="match status" value="1"/>
</dbReference>
<comment type="caution">
    <text evidence="9">The sequence shown here is derived from an EMBL/GenBank/DDBJ whole genome shotgun (WGS) entry which is preliminary data.</text>
</comment>
<keyword evidence="6" id="KW-0645">Protease</keyword>
<keyword evidence="3" id="KW-0547">Nucleotide-binding</keyword>
<feature type="non-terminal residue" evidence="9">
    <location>
        <position position="1"/>
    </location>
</feature>
<dbReference type="GO" id="GO:0004222">
    <property type="term" value="F:metalloendopeptidase activity"/>
    <property type="evidence" value="ECO:0007669"/>
    <property type="project" value="InterPro"/>
</dbReference>
<feature type="region of interest" description="Disordered" evidence="7">
    <location>
        <begin position="117"/>
        <end position="199"/>
    </location>
</feature>
<dbReference type="InterPro" id="IPR003959">
    <property type="entry name" value="ATPase_AAA_core"/>
</dbReference>
<evidence type="ECO:0000256" key="5">
    <source>
        <dbReference type="ARBA" id="ARBA00022840"/>
    </source>
</evidence>
<dbReference type="GO" id="GO:0004176">
    <property type="term" value="F:ATP-dependent peptidase activity"/>
    <property type="evidence" value="ECO:0007669"/>
    <property type="project" value="InterPro"/>
</dbReference>
<evidence type="ECO:0000256" key="4">
    <source>
        <dbReference type="ARBA" id="ARBA00022833"/>
    </source>
</evidence>
<dbReference type="InterPro" id="IPR036691">
    <property type="entry name" value="Endo/exonu/phosph_ase_sf"/>
</dbReference>
<keyword evidence="5" id="KW-0067">ATP-binding</keyword>
<dbReference type="SUPFAM" id="SSF52540">
    <property type="entry name" value="P-loop containing nucleoside triphosphate hydrolases"/>
    <property type="match status" value="1"/>
</dbReference>
<evidence type="ECO:0000313" key="10">
    <source>
        <dbReference type="Proteomes" id="UP000626109"/>
    </source>
</evidence>
<dbReference type="InterPro" id="IPR003593">
    <property type="entry name" value="AAA+_ATPase"/>
</dbReference>
<feature type="compositionally biased region" description="Low complexity" evidence="7">
    <location>
        <begin position="178"/>
        <end position="197"/>
    </location>
</feature>
<dbReference type="Gene3D" id="1.20.58.760">
    <property type="entry name" value="Peptidase M41"/>
    <property type="match status" value="1"/>
</dbReference>
<dbReference type="InterPro" id="IPR027417">
    <property type="entry name" value="P-loop_NTPase"/>
</dbReference>
<dbReference type="SUPFAM" id="SSF140990">
    <property type="entry name" value="FtsH protease domain-like"/>
    <property type="match status" value="1"/>
</dbReference>
<dbReference type="CDD" id="cd00167">
    <property type="entry name" value="SANT"/>
    <property type="match status" value="1"/>
</dbReference>
<dbReference type="GO" id="GO:0003676">
    <property type="term" value="F:nucleic acid binding"/>
    <property type="evidence" value="ECO:0007669"/>
    <property type="project" value="InterPro"/>
</dbReference>
<dbReference type="InterPro" id="IPR037219">
    <property type="entry name" value="Peptidase_M41-like"/>
</dbReference>
<dbReference type="SUPFAM" id="SSF46689">
    <property type="entry name" value="Homeodomain-like"/>
    <property type="match status" value="1"/>
</dbReference>
<sequence>ASRVEAKQAGWLCFVYHQKRKITRHRAEDWTWRKRDDERLVRICLEMGTDSWSRISSRFGDGPDPDSCRSRWKHILRLEGLRDQSVEMSRSLARASATGWEALRMAAMEASWRGSQTASKAASSARTSPSCTETGIIQNQAPAPAAPRQQEQREAEQQQKEQEEQQQQQEEEREKQQEGQQQPQQQQQQKKQQQQQRPLRRLVAVAATPSGTRPKRRLQRLALEGDSIPEQEAFLPASPEVLAVTHCGPPSKNHRISQPRGHEMISTLRLAGSSGRAAAATGLALRRERLPAVRPQEFRVPSRALRAFCSGGDKKPAKCFEKFYKLGENAKEGGKKAETEGEKVDAKDQKGPKETPEKDSGKVFVGRLKQFEPAVAWSQSQRQSMGLFAGIGAFMVYMFLNREVEEEDEITIQEMLREYLMKGYVEKIQIVNKSFCRVHLRPDAPNNKSLNIQLGTPEAFEAKLEAVQLELGIPIMDQVPIQYVSETDFLSELLPYLPSLLILIPLTLAARAMSGGMGGPGGGGGGPGGRNIFSIGKAMGAKAEVKSKTKFTDVVAGLDQVGPPGTGKTLLAKAVAGEADVPFYSMSGSDFVEMFVGVGPSRVRDLFAQARATAPSIIFIDEIDAVGRKRSSGKGFGGGGNDERENTLNQMLVEMDGFHSGTGVIVLAGTNRADVLDPALLRRAKYKWGMSPQGPMPSAYIFPKGKKDYKRSVGIQGLAGVLMVRVLPSRGAGGADAGGGDLRRREEMMGSAAGRVRHFGRTDYQGRGDEDRSDDRARLRLLVGEHGVKESQESASARCRSDSSSDGASRGRMDCLELRIEEIAKHLENSGAGDAYAKGGKKEIADASENRYSGIPDFRKEEGKAGKKGKAIRLGESATVQEGGMESKRIGCGSRVAPRVKGSWWRGIVAAVLLQVIIRVGEASNPGPEKILFSANPSSVRGKMLDMLEHSEEGTWGIQETHLDQMGQRTMTRQCRMEGWTAVWGEPVTSDQKYAGVGMVSKDPVREEAGLSEQFRRTGRCMITRWTPGDEDWMVGDVYGFPQSGDYPDAIKRTNELLRHVVAGLKKAAPGPKVIIGDFNCNLDQLREYAELRSHGWIEAGWLQLQRTGEIAANTCKGATRRDYIVLNPKAQEKYRGYVQLYSVFPDRTPIGVRLEIGKERPFQAWRMPKEIDLGQILGEQMEFALSRSTPDLKNFVRGDQEGGTMSDRFRRISEAYEKAADYALKMEGLDGLSDLQQGRGATLHPTARMPSQRVKAARNDEENNLPVTAHGVTRVSVRQLRRLQTIVQLVRNDSDTSRIEAISQWSSFVRYGGLGQDFRTWRREEMVPQVNGRQRRNGDARVYKVVEEIPWCLPDAATAAQMRDTMTEYVGMLENRERGSNAKGRNENERPWEFGWMKEPGMREFAMVRTDREMECRVSAGDEDFAHFVVPQEGIKAGSHLSGEDGWHEVLVASGDFVQGAPGFKTGLTSLRASTWHSHPEDAAAQFEAVWNPRWQRRREVEEGRWDEIVEKVRPLMPRHHMDIEKIAKEVWRQRLGKTRAQTMRGLDGFSIQDLKDMPEPLLDELLELLEKVEEGAEWPCQPIMAIVVSLMKHENAQTAKETRSAEDEWMSIQLEVEIAVQNHEPIGGAVADVVKCFNCLPRGPVLALATHIGAPNRIMVPWNSVLTGLRRRFRHRGAVGRSLQSWTGFPEGCGLSCVAMIVVDMTLDVYLGTQIPTAVVWTYADNWEATSGVLEDLPCIAKALGDFARMLDLELDQAKSWLWATDVDWRNKLRRNQEHGWVTKLHARDLGGHMNYARTRYNGTLQERVRLTRARLAKLACSGSAYARKLRVIPTGCWSKAMHGAEALIVGQQVIQALRTGAMRALKASQPQASPLVLLSLVENPMNDPEAYMTWRRVWKLRRFFWCEENRGKLTEYILGDFGRLGAGPAKVILVTMECLKWTIAADLMITDEKGARWSLFGSCPGFIRERFRQAWESVTCNRLRKRKRMEELKNYDRYATAAVYAKASEMARGVLRATFTGANVANKQKARWDVTKTEACECGELDSVKHRALRCRLTQVFRENSNLDWNWILEQPESLRRFGLATLPAFAAHSLESRITFRRLGHTPREADGDRQTMVFTDGTGQWPKLPRWRLTGYSVTIAEPDTRENRLVERSAFPLELHTVPRAESFALLRTLQLVWWPLMHCDCQYAVDVTQCLIDGKELDWARTDNVDIWRLVKAELDIPNRPRPRVKKVAAHTFVEEADTEWKKWARHHNGCADEHAKDSLKEDQKELMRKRSGVVEKYLSHCEQVGYYQNLLVDTNLYFIQEEEKRAKGSEFAGRLVCWWNSLRWSENEMLGYGGVTWIQLLVDFLMHSGARPPVDLNPDRKKKRSGGRNWKLADESQEARMHAVTTIGEMRTFRQAMEAIFGMCDTGLEFRTHSLVSGLGDFGVFKAFAGIRRKVILNEQAEVTAVLASYFHVRNGGTKANLGCRLPQGGITKKEQFFKRVDRPRVGAVLAPIWLALRKDFERATERVLGGLPKTNSLMSPTEKRTVALHESGHAVAGWFLENADPLLKVSIVPRSNGALGFAQYLPHEMSLYSKEAILDRIAVALGGRAAEELFVHRISTGASDDLDK</sequence>
<dbReference type="Gene3D" id="1.10.10.60">
    <property type="entry name" value="Homeodomain-like"/>
    <property type="match status" value="1"/>
</dbReference>
<evidence type="ECO:0000256" key="2">
    <source>
        <dbReference type="ARBA" id="ARBA00022723"/>
    </source>
</evidence>